<name>A0A538TPB4_UNCEI</name>
<protein>
    <submittedName>
        <fullName evidence="3">Uncharacterized protein</fullName>
    </submittedName>
</protein>
<feature type="signal peptide" evidence="2">
    <location>
        <begin position="1"/>
        <end position="19"/>
    </location>
</feature>
<evidence type="ECO:0000313" key="4">
    <source>
        <dbReference type="Proteomes" id="UP000316609"/>
    </source>
</evidence>
<feature type="compositionally biased region" description="Basic and acidic residues" evidence="1">
    <location>
        <begin position="70"/>
        <end position="85"/>
    </location>
</feature>
<feature type="chain" id="PRO_5021985335" evidence="2">
    <location>
        <begin position="20"/>
        <end position="456"/>
    </location>
</feature>
<dbReference type="Proteomes" id="UP000316609">
    <property type="component" value="Unassembled WGS sequence"/>
</dbReference>
<gene>
    <name evidence="3" type="ORF">E6K78_07575</name>
</gene>
<comment type="caution">
    <text evidence="3">The sequence shown here is derived from an EMBL/GenBank/DDBJ whole genome shotgun (WGS) entry which is preliminary data.</text>
</comment>
<organism evidence="3 4">
    <name type="scientific">Eiseniibacteriota bacterium</name>
    <dbReference type="NCBI Taxonomy" id="2212470"/>
    <lineage>
        <taxon>Bacteria</taxon>
        <taxon>Candidatus Eiseniibacteriota</taxon>
    </lineage>
</organism>
<evidence type="ECO:0000256" key="2">
    <source>
        <dbReference type="SAM" id="SignalP"/>
    </source>
</evidence>
<keyword evidence="2" id="KW-0732">Signal</keyword>
<evidence type="ECO:0000256" key="1">
    <source>
        <dbReference type="SAM" id="MobiDB-lite"/>
    </source>
</evidence>
<dbReference type="AlphaFoldDB" id="A0A538TPB4"/>
<accession>A0A538TPB4</accession>
<sequence>MRRAALFVAALLAARVARAEPLEPVEPPPEAPEGSDYTVEPADSIAGGDFEFGFGAAGTKGSAPRPRRRLSFDEGGLRGTVREGTGDPLAGGLVEERSDDRAWLIGRLAPRWGRGLLLGSPADPWQGAAADRGAGAAFRGRSGQGVLYRRGHRSGLECVAGRFARRDLAGLLLWHGGLAMGFLAGRGRQAQGSVAFGDSGASSELALDGKGRWRAEGLLARRVSGSRLTARARGGHPAFRSLAEPLRSGPAQALAVRLVWPTSRASLGITGALWRFRAGRAGARLAGEVERHQDDRSIVALGLEEQHGPRRDTPSPANAFRQGAWGEFRRVATPLALSLRHEAWGDRAILRGGARVVTTVRLEASGPFGWKLAVTHSVFRSRRGESLYLAEGEIDRLVLRAVSGEGERSRIELRLPAAGGRLTGGLQLVRSVGRAAPVRWSLDWSRRGRRDARDRP</sequence>
<feature type="region of interest" description="Disordered" evidence="1">
    <location>
        <begin position="56"/>
        <end position="87"/>
    </location>
</feature>
<dbReference type="EMBL" id="VBOY01000070">
    <property type="protein sequence ID" value="TMQ65477.1"/>
    <property type="molecule type" value="Genomic_DNA"/>
</dbReference>
<reference evidence="3 4" key="1">
    <citation type="journal article" date="2019" name="Nat. Microbiol.">
        <title>Mediterranean grassland soil C-N compound turnover is dependent on rainfall and depth, and is mediated by genomically divergent microorganisms.</title>
        <authorList>
            <person name="Diamond S."/>
            <person name="Andeer P.F."/>
            <person name="Li Z."/>
            <person name="Crits-Christoph A."/>
            <person name="Burstein D."/>
            <person name="Anantharaman K."/>
            <person name="Lane K.R."/>
            <person name="Thomas B.C."/>
            <person name="Pan C."/>
            <person name="Northen T.R."/>
            <person name="Banfield J.F."/>
        </authorList>
    </citation>
    <scope>NUCLEOTIDE SEQUENCE [LARGE SCALE GENOMIC DNA]</scope>
    <source>
        <strain evidence="3">WS_8</strain>
    </source>
</reference>
<evidence type="ECO:0000313" key="3">
    <source>
        <dbReference type="EMBL" id="TMQ65477.1"/>
    </source>
</evidence>
<proteinExistence type="predicted"/>